<dbReference type="InterPro" id="IPR015927">
    <property type="entry name" value="Peptidase_S24_S26A/B/C"/>
</dbReference>
<dbReference type="CDD" id="cd06529">
    <property type="entry name" value="S24_LexA-like"/>
    <property type="match status" value="1"/>
</dbReference>
<gene>
    <name evidence="2" type="ORF">XM38_024530</name>
</gene>
<accession>A0A1Z3HMG0</accession>
<dbReference type="InterPro" id="IPR036286">
    <property type="entry name" value="LexA/Signal_pep-like_sf"/>
</dbReference>
<dbReference type="EMBL" id="CP021983">
    <property type="protein sequence ID" value="ASC71501.1"/>
    <property type="molecule type" value="Genomic_DNA"/>
</dbReference>
<name>A0A1Z3HMG0_9CYAN</name>
<dbReference type="Pfam" id="PF00717">
    <property type="entry name" value="Peptidase_S24"/>
    <property type="match status" value="1"/>
</dbReference>
<evidence type="ECO:0000313" key="3">
    <source>
        <dbReference type="Proteomes" id="UP000191901"/>
    </source>
</evidence>
<dbReference type="Proteomes" id="UP000191901">
    <property type="component" value="Chromosome"/>
</dbReference>
<dbReference type="OrthoDB" id="9802364at2"/>
<dbReference type="KEGG" id="hhg:XM38_024530"/>
<keyword evidence="3" id="KW-1185">Reference proteome</keyword>
<dbReference type="AlphaFoldDB" id="A0A1Z3HMG0"/>
<proteinExistence type="predicted"/>
<dbReference type="Gene3D" id="2.10.109.10">
    <property type="entry name" value="Umud Fragment, subunit A"/>
    <property type="match status" value="1"/>
</dbReference>
<dbReference type="SUPFAM" id="SSF51306">
    <property type="entry name" value="LexA/Signal peptidase"/>
    <property type="match status" value="1"/>
</dbReference>
<organism evidence="2 3">
    <name type="scientific">Halomicronema hongdechloris C2206</name>
    <dbReference type="NCBI Taxonomy" id="1641165"/>
    <lineage>
        <taxon>Bacteria</taxon>
        <taxon>Bacillati</taxon>
        <taxon>Cyanobacteriota</taxon>
        <taxon>Cyanophyceae</taxon>
        <taxon>Nodosilineales</taxon>
        <taxon>Nodosilineaceae</taxon>
        <taxon>Halomicronema</taxon>
    </lineage>
</organism>
<dbReference type="InterPro" id="IPR039418">
    <property type="entry name" value="LexA-like"/>
</dbReference>
<evidence type="ECO:0000313" key="2">
    <source>
        <dbReference type="EMBL" id="ASC71501.1"/>
    </source>
</evidence>
<sequence>MGFPVPGDAVEQTLDLNRHLARNPAATFFMTVDGKIQTDGEVQLGDVLVVDRSHHPKDGSLVVAVMAGEFHVLRIQHHRDTFIPAQMTWDPDSSISLQIWGVVTAIIRRV</sequence>
<evidence type="ECO:0000259" key="1">
    <source>
        <dbReference type="Pfam" id="PF00717"/>
    </source>
</evidence>
<protein>
    <submittedName>
        <fullName evidence="2">DNA repair protein</fullName>
    </submittedName>
</protein>
<feature type="domain" description="Peptidase S24/S26A/S26B/S26C" evidence="1">
    <location>
        <begin position="9"/>
        <end position="81"/>
    </location>
</feature>
<reference evidence="2 3" key="1">
    <citation type="journal article" date="2016" name="Biochim. Biophys. Acta">
        <title>Characterization of red-shifted phycobilisomes isolated from the chlorophyll f-containing cyanobacterium Halomicronema hongdechloris.</title>
        <authorList>
            <person name="Li Y."/>
            <person name="Lin Y."/>
            <person name="Garvey C.J."/>
            <person name="Birch D."/>
            <person name="Corkery R.W."/>
            <person name="Loughlin P.C."/>
            <person name="Scheer H."/>
            <person name="Willows R.D."/>
            <person name="Chen M."/>
        </authorList>
    </citation>
    <scope>NUCLEOTIDE SEQUENCE [LARGE SCALE GENOMIC DNA]</scope>
    <source>
        <strain evidence="2 3">C2206</strain>
    </source>
</reference>